<dbReference type="EMBL" id="BAABBW010000008">
    <property type="protein sequence ID" value="GAA4182104.1"/>
    <property type="molecule type" value="Genomic_DNA"/>
</dbReference>
<evidence type="ECO:0000256" key="4">
    <source>
        <dbReference type="SAM" id="MobiDB-lite"/>
    </source>
</evidence>
<dbReference type="InterPro" id="IPR003593">
    <property type="entry name" value="AAA+_ATPase"/>
</dbReference>
<feature type="domain" description="ABC transporter" evidence="5">
    <location>
        <begin position="20"/>
        <end position="252"/>
    </location>
</feature>
<reference evidence="7" key="1">
    <citation type="journal article" date="2019" name="Int. J. Syst. Evol. Microbiol.">
        <title>The Global Catalogue of Microorganisms (GCM) 10K type strain sequencing project: providing services to taxonomists for standard genome sequencing and annotation.</title>
        <authorList>
            <consortium name="The Broad Institute Genomics Platform"/>
            <consortium name="The Broad Institute Genome Sequencing Center for Infectious Disease"/>
            <person name="Wu L."/>
            <person name="Ma J."/>
        </authorList>
    </citation>
    <scope>NUCLEOTIDE SEQUENCE [LARGE SCALE GENOMIC DNA]</scope>
    <source>
        <strain evidence="7">JCM 17591</strain>
    </source>
</reference>
<organism evidence="6 7">
    <name type="scientific">Gryllotalpicola koreensis</name>
    <dbReference type="NCBI Taxonomy" id="993086"/>
    <lineage>
        <taxon>Bacteria</taxon>
        <taxon>Bacillati</taxon>
        <taxon>Actinomycetota</taxon>
        <taxon>Actinomycetes</taxon>
        <taxon>Micrococcales</taxon>
        <taxon>Microbacteriaceae</taxon>
        <taxon>Gryllotalpicola</taxon>
    </lineage>
</organism>
<dbReference type="InterPro" id="IPR003439">
    <property type="entry name" value="ABC_transporter-like_ATP-bd"/>
</dbReference>
<sequence>MAEASVMPVFRAPGSSEPVIQLTAARKTYKTGSIEFEALRGIDLDINAGEYVAVVGPSGSGKSTVMNILGCLDTLTSGSYLLAGENVEDLDEIDLADVRNKRIGFVFQQFHLLPSLSAWRNVELPMVYAGVHRDERRRRAVAALERVGLGDRIDNKPGQLSGGQQQRVAVARALVTEPTMILADEPTGNLDSQSTEDVLALLDELHESGRTIVLITHETDVAQRSRRIVHVRDGQVTSDEPNTPTHLMGGHAA</sequence>
<evidence type="ECO:0000259" key="5">
    <source>
        <dbReference type="PROSITE" id="PS50893"/>
    </source>
</evidence>
<dbReference type="InterPro" id="IPR015854">
    <property type="entry name" value="ABC_transpr_LolD-like"/>
</dbReference>
<dbReference type="SUPFAM" id="SSF52540">
    <property type="entry name" value="P-loop containing nucleoside triphosphate hydrolases"/>
    <property type="match status" value="1"/>
</dbReference>
<dbReference type="PANTHER" id="PTHR24220:SF86">
    <property type="entry name" value="ABC TRANSPORTER ABCH.1"/>
    <property type="match status" value="1"/>
</dbReference>
<gene>
    <name evidence="6" type="ORF">GCM10022287_38400</name>
</gene>
<keyword evidence="3 6" id="KW-0067">ATP-binding</keyword>
<dbReference type="SMART" id="SM00382">
    <property type="entry name" value="AAA"/>
    <property type="match status" value="1"/>
</dbReference>
<dbReference type="PROSITE" id="PS00211">
    <property type="entry name" value="ABC_TRANSPORTER_1"/>
    <property type="match status" value="1"/>
</dbReference>
<dbReference type="PANTHER" id="PTHR24220">
    <property type="entry name" value="IMPORT ATP-BINDING PROTEIN"/>
    <property type="match status" value="1"/>
</dbReference>
<evidence type="ECO:0000256" key="3">
    <source>
        <dbReference type="ARBA" id="ARBA00022840"/>
    </source>
</evidence>
<proteinExistence type="predicted"/>
<dbReference type="InterPro" id="IPR027417">
    <property type="entry name" value="P-loop_NTPase"/>
</dbReference>
<dbReference type="GO" id="GO:0005524">
    <property type="term" value="F:ATP binding"/>
    <property type="evidence" value="ECO:0007669"/>
    <property type="project" value="UniProtKB-KW"/>
</dbReference>
<evidence type="ECO:0000313" key="7">
    <source>
        <dbReference type="Proteomes" id="UP001501079"/>
    </source>
</evidence>
<comment type="caution">
    <text evidence="6">The sequence shown here is derived from an EMBL/GenBank/DDBJ whole genome shotgun (WGS) entry which is preliminary data.</text>
</comment>
<dbReference type="Proteomes" id="UP001501079">
    <property type="component" value="Unassembled WGS sequence"/>
</dbReference>
<dbReference type="InterPro" id="IPR017871">
    <property type="entry name" value="ABC_transporter-like_CS"/>
</dbReference>
<dbReference type="PROSITE" id="PS50893">
    <property type="entry name" value="ABC_TRANSPORTER_2"/>
    <property type="match status" value="1"/>
</dbReference>
<keyword evidence="1" id="KW-0813">Transport</keyword>
<name>A0ABP8ADN7_9MICO</name>
<keyword evidence="2" id="KW-0547">Nucleotide-binding</keyword>
<keyword evidence="7" id="KW-1185">Reference proteome</keyword>
<evidence type="ECO:0000313" key="6">
    <source>
        <dbReference type="EMBL" id="GAA4182104.1"/>
    </source>
</evidence>
<feature type="compositionally biased region" description="Polar residues" evidence="4">
    <location>
        <begin position="235"/>
        <end position="245"/>
    </location>
</feature>
<dbReference type="Gene3D" id="3.40.50.300">
    <property type="entry name" value="P-loop containing nucleotide triphosphate hydrolases"/>
    <property type="match status" value="1"/>
</dbReference>
<feature type="region of interest" description="Disordered" evidence="4">
    <location>
        <begin position="234"/>
        <end position="253"/>
    </location>
</feature>
<protein>
    <submittedName>
        <fullName evidence="6">ABC transporter ATP-binding protein</fullName>
    </submittedName>
</protein>
<accession>A0ABP8ADN7</accession>
<dbReference type="Pfam" id="PF00005">
    <property type="entry name" value="ABC_tran"/>
    <property type="match status" value="1"/>
</dbReference>
<dbReference type="RefSeq" id="WP_344757527.1">
    <property type="nucleotide sequence ID" value="NZ_BAABBW010000008.1"/>
</dbReference>
<evidence type="ECO:0000256" key="2">
    <source>
        <dbReference type="ARBA" id="ARBA00022741"/>
    </source>
</evidence>
<dbReference type="InterPro" id="IPR017911">
    <property type="entry name" value="MacB-like_ATP-bd"/>
</dbReference>
<evidence type="ECO:0000256" key="1">
    <source>
        <dbReference type="ARBA" id="ARBA00022448"/>
    </source>
</evidence>
<dbReference type="CDD" id="cd03255">
    <property type="entry name" value="ABC_MJ0796_LolCDE_FtsE"/>
    <property type="match status" value="1"/>
</dbReference>